<keyword evidence="3" id="KW-1185">Reference proteome</keyword>
<gene>
    <name evidence="2" type="ORF">D9Q98_007844</name>
</gene>
<proteinExistence type="predicted"/>
<accession>A0A9D4THK6</accession>
<name>A0A9D4THK6_CHLVU</name>
<evidence type="ECO:0000256" key="1">
    <source>
        <dbReference type="SAM" id="MobiDB-lite"/>
    </source>
</evidence>
<evidence type="ECO:0000313" key="3">
    <source>
        <dbReference type="Proteomes" id="UP001055712"/>
    </source>
</evidence>
<dbReference type="OrthoDB" id="430364at2759"/>
<organism evidence="2 3">
    <name type="scientific">Chlorella vulgaris</name>
    <name type="common">Green alga</name>
    <dbReference type="NCBI Taxonomy" id="3077"/>
    <lineage>
        <taxon>Eukaryota</taxon>
        <taxon>Viridiplantae</taxon>
        <taxon>Chlorophyta</taxon>
        <taxon>core chlorophytes</taxon>
        <taxon>Trebouxiophyceae</taxon>
        <taxon>Chlorellales</taxon>
        <taxon>Chlorellaceae</taxon>
        <taxon>Chlorella clade</taxon>
        <taxon>Chlorella</taxon>
    </lineage>
</organism>
<protein>
    <submittedName>
        <fullName evidence="2">Uncharacterized protein</fullName>
    </submittedName>
</protein>
<feature type="compositionally biased region" description="Basic and acidic residues" evidence="1">
    <location>
        <begin position="163"/>
        <end position="183"/>
    </location>
</feature>
<feature type="region of interest" description="Disordered" evidence="1">
    <location>
        <begin position="136"/>
        <end position="208"/>
    </location>
</feature>
<comment type="caution">
    <text evidence="2">The sequence shown here is derived from an EMBL/GenBank/DDBJ whole genome shotgun (WGS) entry which is preliminary data.</text>
</comment>
<evidence type="ECO:0000313" key="2">
    <source>
        <dbReference type="EMBL" id="KAI3425871.1"/>
    </source>
</evidence>
<reference evidence="2" key="1">
    <citation type="journal article" date="2019" name="Plant J.">
        <title>Chlorella vulgaris genome assembly and annotation reveals the molecular basis for metabolic acclimation to high light conditions.</title>
        <authorList>
            <person name="Cecchin M."/>
            <person name="Marcolungo L."/>
            <person name="Rossato M."/>
            <person name="Girolomoni L."/>
            <person name="Cosentino E."/>
            <person name="Cuine S."/>
            <person name="Li-Beisson Y."/>
            <person name="Delledonne M."/>
            <person name="Ballottari M."/>
        </authorList>
    </citation>
    <scope>NUCLEOTIDE SEQUENCE</scope>
    <source>
        <strain evidence="2">211/11P</strain>
    </source>
</reference>
<sequence>MRTTKHPSAFSALLPTYSRAVVASERLHLPPELFAQTLQQLLVPVATDLARLAVKKSKSHRGSEKSVRLAVSMLAKTVLQYIEVVQGDKDFYALWQAVLQALQTTGDCHEYYLPLSKEEIEHDMLHYSMLLQQAAPGKRARRTGPSPGFGAATSEDLSPSSQRGEEDNEGGHPPEQQWAEHKAVQQVVAAPSLGMQQQLPPAQPQRLS</sequence>
<dbReference type="AlphaFoldDB" id="A0A9D4THK6"/>
<dbReference type="EMBL" id="SIDB01000011">
    <property type="protein sequence ID" value="KAI3425871.1"/>
    <property type="molecule type" value="Genomic_DNA"/>
</dbReference>
<reference evidence="2" key="2">
    <citation type="submission" date="2020-11" db="EMBL/GenBank/DDBJ databases">
        <authorList>
            <person name="Cecchin M."/>
            <person name="Marcolungo L."/>
            <person name="Rossato M."/>
            <person name="Girolomoni L."/>
            <person name="Cosentino E."/>
            <person name="Cuine S."/>
            <person name="Li-Beisson Y."/>
            <person name="Delledonne M."/>
            <person name="Ballottari M."/>
        </authorList>
    </citation>
    <scope>NUCLEOTIDE SEQUENCE</scope>
    <source>
        <strain evidence="2">211/11P</strain>
        <tissue evidence="2">Whole cell</tissue>
    </source>
</reference>
<dbReference type="Proteomes" id="UP001055712">
    <property type="component" value="Unassembled WGS sequence"/>
</dbReference>